<dbReference type="Pfam" id="PF04191">
    <property type="entry name" value="PEMT"/>
    <property type="match status" value="1"/>
</dbReference>
<evidence type="ECO:0000256" key="2">
    <source>
        <dbReference type="ARBA" id="ARBA00022692"/>
    </source>
</evidence>
<keyword evidence="3 5" id="KW-1133">Transmembrane helix</keyword>
<dbReference type="PANTHER" id="PTHR12714:SF24">
    <property type="entry name" value="SLR1182 PROTEIN"/>
    <property type="match status" value="1"/>
</dbReference>
<reference evidence="7" key="1">
    <citation type="journal article" date="2019" name="Int. J. Syst. Evol. Microbiol.">
        <title>The Global Catalogue of Microorganisms (GCM) 10K type strain sequencing project: providing services to taxonomists for standard genome sequencing and annotation.</title>
        <authorList>
            <consortium name="The Broad Institute Genomics Platform"/>
            <consortium name="The Broad Institute Genome Sequencing Center for Infectious Disease"/>
            <person name="Wu L."/>
            <person name="Ma J."/>
        </authorList>
    </citation>
    <scope>NUCLEOTIDE SEQUENCE [LARGE SCALE GENOMIC DNA]</scope>
    <source>
        <strain evidence="7">JCM 17551</strain>
    </source>
</reference>
<sequence length="149" mass="17245">MDLKIPPLLVMFLMILGQVELSDWVPLLSFPEMPIWLPVLWMVFGGVICLLAVVEVKRRKTTVDPRKPESSSSLVTQGIYQYSRNPMYLGMALFLVGTGFYFADISCMLAVIFFVLYIQRFQIMPEEEILKKTFGDDYSNYQNSTRPWL</sequence>
<dbReference type="Proteomes" id="UP001501565">
    <property type="component" value="Unassembled WGS sequence"/>
</dbReference>
<dbReference type="RefSeq" id="WP_344797074.1">
    <property type="nucleotide sequence ID" value="NZ_BAABBN010000004.1"/>
</dbReference>
<accession>A0ABP7MGV1</accession>
<evidence type="ECO:0000256" key="5">
    <source>
        <dbReference type="SAM" id="Phobius"/>
    </source>
</evidence>
<keyword evidence="2 5" id="KW-0812">Transmembrane</keyword>
<protein>
    <submittedName>
        <fullName evidence="6">Isoprenylcysteine carboxylmethyltransferase family protein</fullName>
    </submittedName>
</protein>
<dbReference type="PANTHER" id="PTHR12714">
    <property type="entry name" value="PROTEIN-S ISOPRENYLCYSTEINE O-METHYLTRANSFERASE"/>
    <property type="match status" value="1"/>
</dbReference>
<dbReference type="InterPro" id="IPR007318">
    <property type="entry name" value="Phopholipid_MeTrfase"/>
</dbReference>
<keyword evidence="4 5" id="KW-0472">Membrane</keyword>
<organism evidence="6 7">
    <name type="scientific">Litoribacillus peritrichatus</name>
    <dbReference type="NCBI Taxonomy" id="718191"/>
    <lineage>
        <taxon>Bacteria</taxon>
        <taxon>Pseudomonadati</taxon>
        <taxon>Pseudomonadota</taxon>
        <taxon>Gammaproteobacteria</taxon>
        <taxon>Oceanospirillales</taxon>
        <taxon>Oceanospirillaceae</taxon>
        <taxon>Litoribacillus</taxon>
    </lineage>
</organism>
<evidence type="ECO:0000256" key="3">
    <source>
        <dbReference type="ARBA" id="ARBA00022989"/>
    </source>
</evidence>
<proteinExistence type="predicted"/>
<name>A0ABP7MGV1_9GAMM</name>
<feature type="transmembrane region" description="Helical" evidence="5">
    <location>
        <begin position="37"/>
        <end position="56"/>
    </location>
</feature>
<evidence type="ECO:0000313" key="6">
    <source>
        <dbReference type="EMBL" id="GAA3920390.1"/>
    </source>
</evidence>
<comment type="caution">
    <text evidence="6">The sequence shown here is derived from an EMBL/GenBank/DDBJ whole genome shotgun (WGS) entry which is preliminary data.</text>
</comment>
<comment type="subcellular location">
    <subcellularLocation>
        <location evidence="1">Endomembrane system</location>
        <topology evidence="1">Multi-pass membrane protein</topology>
    </subcellularLocation>
</comment>
<evidence type="ECO:0000256" key="4">
    <source>
        <dbReference type="ARBA" id="ARBA00023136"/>
    </source>
</evidence>
<dbReference type="EMBL" id="BAABBN010000004">
    <property type="protein sequence ID" value="GAA3920390.1"/>
    <property type="molecule type" value="Genomic_DNA"/>
</dbReference>
<gene>
    <name evidence="6" type="ORF">GCM10022277_14980</name>
</gene>
<evidence type="ECO:0000256" key="1">
    <source>
        <dbReference type="ARBA" id="ARBA00004127"/>
    </source>
</evidence>
<dbReference type="Gene3D" id="1.20.120.1630">
    <property type="match status" value="1"/>
</dbReference>
<feature type="transmembrane region" description="Helical" evidence="5">
    <location>
        <begin position="92"/>
        <end position="118"/>
    </location>
</feature>
<keyword evidence="7" id="KW-1185">Reference proteome</keyword>
<evidence type="ECO:0000313" key="7">
    <source>
        <dbReference type="Proteomes" id="UP001501565"/>
    </source>
</evidence>